<dbReference type="Pfam" id="PF17339">
    <property type="entry name" value="PH_15"/>
    <property type="match status" value="1"/>
</dbReference>
<evidence type="ECO:0000313" key="3">
    <source>
        <dbReference type="Proteomes" id="UP000004810"/>
    </source>
</evidence>
<dbReference type="InterPro" id="IPR040443">
    <property type="entry name" value="PH_15"/>
</dbReference>
<dbReference type="Proteomes" id="UP000004810">
    <property type="component" value="Unassembled WGS sequence"/>
</dbReference>
<feature type="non-terminal residue" evidence="2">
    <location>
        <position position="1"/>
    </location>
</feature>
<accession>J9ACT0</accession>
<protein>
    <recommendedName>
        <fullName evidence="1">PH-15 domain-containing protein</fullName>
    </recommendedName>
</protein>
<sequence length="51" mass="6056">KHFSRYRLCFSDTSRKKSLTVLGWRWRKRAVVLNPSGHLIIYKYFLEGIGA</sequence>
<reference evidence="3" key="1">
    <citation type="submission" date="2012-08" db="EMBL/GenBank/DDBJ databases">
        <title>The Genome Sequence of Wuchereria bancrofti.</title>
        <authorList>
            <person name="Nutman T.B."/>
            <person name="Fink D.L."/>
            <person name="Russ C."/>
            <person name="Young S."/>
            <person name="Zeng Q."/>
            <person name="Koehrsen M."/>
            <person name="Alvarado L."/>
            <person name="Berlin A."/>
            <person name="Chapman S.B."/>
            <person name="Chen Z."/>
            <person name="Freedman E."/>
            <person name="Gellesch M."/>
            <person name="Goldberg J."/>
            <person name="Griggs A."/>
            <person name="Gujja S."/>
            <person name="Heilman E.R."/>
            <person name="Heiman D."/>
            <person name="Hepburn T."/>
            <person name="Howarth C."/>
            <person name="Jen D."/>
            <person name="Larson L."/>
            <person name="Lewis B."/>
            <person name="Mehta T."/>
            <person name="Park D."/>
            <person name="Pearson M."/>
            <person name="Roberts A."/>
            <person name="Saif S."/>
            <person name="Shea T."/>
            <person name="Shenoy N."/>
            <person name="Sisk P."/>
            <person name="Stolte C."/>
            <person name="Sykes S."/>
            <person name="Walk T."/>
            <person name="White J."/>
            <person name="Yandava C."/>
            <person name="Haas B."/>
            <person name="Henn M.R."/>
            <person name="Nusbaum C."/>
            <person name="Birren B."/>
        </authorList>
    </citation>
    <scope>NUCLEOTIDE SEQUENCE [LARGE SCALE GENOMIC DNA]</scope>
    <source>
        <strain evidence="3">NA</strain>
    </source>
</reference>
<dbReference type="EMBL" id="ADBV01017647">
    <property type="protein sequence ID" value="EJW71810.1"/>
    <property type="molecule type" value="Genomic_DNA"/>
</dbReference>
<feature type="domain" description="PH-15" evidence="1">
    <location>
        <begin position="21"/>
        <end position="51"/>
    </location>
</feature>
<evidence type="ECO:0000259" key="1">
    <source>
        <dbReference type="Pfam" id="PF17339"/>
    </source>
</evidence>
<organism evidence="2 3">
    <name type="scientific">Wuchereria bancrofti</name>
    <dbReference type="NCBI Taxonomy" id="6293"/>
    <lineage>
        <taxon>Eukaryota</taxon>
        <taxon>Metazoa</taxon>
        <taxon>Ecdysozoa</taxon>
        <taxon>Nematoda</taxon>
        <taxon>Chromadorea</taxon>
        <taxon>Rhabditida</taxon>
        <taxon>Spirurina</taxon>
        <taxon>Spiruromorpha</taxon>
        <taxon>Filarioidea</taxon>
        <taxon>Onchocercidae</taxon>
        <taxon>Wuchereria</taxon>
    </lineage>
</organism>
<proteinExistence type="predicted"/>
<comment type="caution">
    <text evidence="2">The sequence shown here is derived from an EMBL/GenBank/DDBJ whole genome shotgun (WGS) entry which is preliminary data.</text>
</comment>
<name>J9ACT0_WUCBA</name>
<dbReference type="AlphaFoldDB" id="J9ACT0"/>
<feature type="non-terminal residue" evidence="2">
    <location>
        <position position="51"/>
    </location>
</feature>
<evidence type="ECO:0000313" key="2">
    <source>
        <dbReference type="EMBL" id="EJW71810.1"/>
    </source>
</evidence>
<gene>
    <name evidence="2" type="ORF">WUBG_17283</name>
</gene>